<evidence type="ECO:0000313" key="2">
    <source>
        <dbReference type="EMBL" id="CCA27882.1"/>
    </source>
</evidence>
<accession>F0WYZ7</accession>
<protein>
    <submittedName>
        <fullName evidence="1">AlNc14C404G11407 protein</fullName>
    </submittedName>
    <submittedName>
        <fullName evidence="2">AlNc14C792G12516 protein</fullName>
    </submittedName>
</protein>
<dbReference type="CDD" id="cd09272">
    <property type="entry name" value="RNase_HI_RT_Ty1"/>
    <property type="match status" value="1"/>
</dbReference>
<reference evidence="1" key="2">
    <citation type="submission" date="2011-02" db="EMBL/GenBank/DDBJ databases">
        <authorList>
            <person name="MacLean D."/>
        </authorList>
    </citation>
    <scope>NUCLEOTIDE SEQUENCE</scope>
</reference>
<organism evidence="1">
    <name type="scientific">Albugo laibachii Nc14</name>
    <dbReference type="NCBI Taxonomy" id="890382"/>
    <lineage>
        <taxon>Eukaryota</taxon>
        <taxon>Sar</taxon>
        <taxon>Stramenopiles</taxon>
        <taxon>Oomycota</taxon>
        <taxon>Peronosporomycetes</taxon>
        <taxon>Albuginales</taxon>
        <taxon>Albuginaceae</taxon>
        <taxon>Albugo</taxon>
    </lineage>
</organism>
<dbReference type="HOGENOM" id="CLU_001650_6_3_1"/>
<sequence>MNDRGLALQEANKTLLELGKLTDDLGLRVTLLVCINTDNQAAIKQLEKEASSSQAKHVDGRLNVIDDYYREGAHQPTYVTTHDMIDDILNKPIPAPRIQALRAASGLE</sequence>
<dbReference type="EMBL" id="FR824721">
    <property type="protein sequence ID" value="CCA27882.1"/>
    <property type="molecule type" value="Genomic_DNA"/>
</dbReference>
<dbReference type="EMBL" id="FR824447">
    <property type="protein sequence ID" value="CCA26711.1"/>
    <property type="molecule type" value="Genomic_DNA"/>
</dbReference>
<dbReference type="AlphaFoldDB" id="F0WYZ7"/>
<gene>
    <name evidence="1" type="primary">AlNc14C404G11407</name>
    <name evidence="2" type="synonym">AlNc14C792G12516</name>
    <name evidence="1" type="ORF">ALNC14_128550</name>
    <name evidence="2" type="ORF">ALNC14_140260</name>
</gene>
<proteinExistence type="predicted"/>
<reference evidence="1" key="1">
    <citation type="journal article" date="2011" name="PLoS Biol.">
        <title>Gene gain and loss during evolution of obligate parasitism in the white rust pathogen of Arabidopsis thaliana.</title>
        <authorList>
            <person name="Kemen E."/>
            <person name="Gardiner A."/>
            <person name="Schultz-Larsen T."/>
            <person name="Kemen A.C."/>
            <person name="Balmuth A.L."/>
            <person name="Robert-Seilaniantz A."/>
            <person name="Bailey K."/>
            <person name="Holub E."/>
            <person name="Studholme D.J."/>
            <person name="Maclean D."/>
            <person name="Jones J.D."/>
        </authorList>
    </citation>
    <scope>NUCLEOTIDE SEQUENCE</scope>
</reference>
<evidence type="ECO:0000313" key="1">
    <source>
        <dbReference type="EMBL" id="CCA26711.1"/>
    </source>
</evidence>
<name>F0WYZ7_9STRA</name>